<dbReference type="InterPro" id="IPR046461">
    <property type="entry name" value="TerL_ATPase"/>
</dbReference>
<reference evidence="3 4" key="1">
    <citation type="submission" date="2020-01" db="EMBL/GenBank/DDBJ databases">
        <title>Vast differences in strain-level diversity in the gut microbiota of two closely related honey bee species.</title>
        <authorList>
            <person name="Ellegaard K.M."/>
            <person name="Suenami S."/>
            <person name="Miyazaki R."/>
            <person name="Engel P."/>
        </authorList>
    </citation>
    <scope>NUCLEOTIDE SEQUENCE [LARGE SCALE GENOMIC DNA]</scope>
    <source>
        <strain evidence="3 4">ESL0416</strain>
    </source>
</reference>
<gene>
    <name evidence="3" type="ORF">GYM71_06370</name>
</gene>
<protein>
    <submittedName>
        <fullName evidence="3">Terminase large subunit</fullName>
    </submittedName>
</protein>
<proteinExistence type="predicted"/>
<feature type="domain" description="Terminase large subunit-like ATPase" evidence="1">
    <location>
        <begin position="101"/>
        <end position="276"/>
    </location>
</feature>
<evidence type="ECO:0000313" key="4">
    <source>
        <dbReference type="Proteomes" id="UP000826550"/>
    </source>
</evidence>
<evidence type="ECO:0000259" key="1">
    <source>
        <dbReference type="Pfam" id="PF03354"/>
    </source>
</evidence>
<dbReference type="InterPro" id="IPR027417">
    <property type="entry name" value="P-loop_NTPase"/>
</dbReference>
<name>A0ABX8W875_9LACO</name>
<evidence type="ECO:0000259" key="2">
    <source>
        <dbReference type="Pfam" id="PF20441"/>
    </source>
</evidence>
<dbReference type="InterPro" id="IPR046462">
    <property type="entry name" value="TerL_nuclease"/>
</dbReference>
<evidence type="ECO:0000313" key="3">
    <source>
        <dbReference type="EMBL" id="QYN53066.1"/>
    </source>
</evidence>
<dbReference type="PANTHER" id="PTHR41287">
    <property type="match status" value="1"/>
</dbReference>
<feature type="domain" description="Terminase large subunit-like endonuclease" evidence="2">
    <location>
        <begin position="300"/>
        <end position="591"/>
    </location>
</feature>
<dbReference type="EMBL" id="CP048268">
    <property type="protein sequence ID" value="QYN53066.1"/>
    <property type="molecule type" value="Genomic_DNA"/>
</dbReference>
<accession>A0ABX8W875</accession>
<dbReference type="Gene3D" id="3.40.50.300">
    <property type="entry name" value="P-loop containing nucleotide triphosphate hydrolases"/>
    <property type="match status" value="1"/>
</dbReference>
<dbReference type="Proteomes" id="UP000826550">
    <property type="component" value="Chromosome"/>
</dbReference>
<sequence length="635" mass="73395">MKIDLTQTHDVDGAYQSIDWTEIKNDYTDPGTKYCFDVLDKKIQAGYDIKLACFRHLRDLQRQKKQDFPYHYSIEEVQKILKFASVCPEVKTKKPVKLMAWQKFVLSMLIGWRNQIDDKRFTRAIVSVARHNGKTYLMSIITIYSYLIESLGESSQDFLVSSINAKQTSKLMSYVKQMLINLSTKPPFQSLIEDLGINQKSLASQSEIVVSPKTFNKIVAVTYESGQYDTNHYKTAIGDEFADPKVDTTDKISRITSGQVDVSNKQFIQISTAYENPTVPFRKDEKNIIHAMEKDFERNGDTYLVLNWSQDDENEIYSPETWEKSNPLLGMPEKREKLRLDLQNERDDALMSGDLVKYQNKSMNVWTKQSTASFLNLKDIENAIDDDFNIDDRQVYIGLDYSMFSDNTAIGFVYPYQNSEGQPRWHVAQHSFIPWQQAGSLEAKERQDGIAYREFPEYCSITAHPKGVINPEQVYRWLLNYVEQHNLKVIFLGYDRWGSYQVQNVIESLNSNTGWLIQDVAQVTTKLTNPTKFLQENFITGKITRFNDPILEKALINASIKEDKVGIQVVKDKATFKIDVVDALIDAMYQGMNHFEEYGLINDKSTEVDRMTEDQVLEWFKDPDSGLLGDEDDDW</sequence>
<organism evidence="3 4">
    <name type="scientific">Lactobacillus panisapium</name>
    <dbReference type="NCBI Taxonomy" id="2012495"/>
    <lineage>
        <taxon>Bacteria</taxon>
        <taxon>Bacillati</taxon>
        <taxon>Bacillota</taxon>
        <taxon>Bacilli</taxon>
        <taxon>Lactobacillales</taxon>
        <taxon>Lactobacillaceae</taxon>
        <taxon>Lactobacillus</taxon>
    </lineage>
</organism>
<keyword evidence="4" id="KW-1185">Reference proteome</keyword>
<dbReference type="PANTHER" id="PTHR41287:SF1">
    <property type="entry name" value="PROTEIN YMFN"/>
    <property type="match status" value="1"/>
</dbReference>
<dbReference type="InterPro" id="IPR005021">
    <property type="entry name" value="Terminase_largesu-like"/>
</dbReference>
<dbReference type="Pfam" id="PF03354">
    <property type="entry name" value="TerL_ATPase"/>
    <property type="match status" value="1"/>
</dbReference>
<dbReference type="Pfam" id="PF20441">
    <property type="entry name" value="TerL_nuclease"/>
    <property type="match status" value="1"/>
</dbReference>
<dbReference type="RefSeq" id="WP_220219866.1">
    <property type="nucleotide sequence ID" value="NZ_CP048268.1"/>
</dbReference>